<evidence type="ECO:0000313" key="4">
    <source>
        <dbReference type="Proteomes" id="UP001430193"/>
    </source>
</evidence>
<feature type="signal peptide" evidence="1">
    <location>
        <begin position="1"/>
        <end position="21"/>
    </location>
</feature>
<evidence type="ECO:0000256" key="1">
    <source>
        <dbReference type="SAM" id="SignalP"/>
    </source>
</evidence>
<dbReference type="Proteomes" id="UP001430193">
    <property type="component" value="Unassembled WGS sequence"/>
</dbReference>
<name>A0ABS2KEQ4_9GAMM</name>
<feature type="chain" id="PRO_5045323141" description="OAR domain-containing protein" evidence="1">
    <location>
        <begin position="22"/>
        <end position="142"/>
    </location>
</feature>
<organism evidence="3 4">
    <name type="scientific">Dyella mobilis</name>
    <dbReference type="NCBI Taxonomy" id="1849582"/>
    <lineage>
        <taxon>Bacteria</taxon>
        <taxon>Pseudomonadati</taxon>
        <taxon>Pseudomonadota</taxon>
        <taxon>Gammaproteobacteria</taxon>
        <taxon>Lysobacterales</taxon>
        <taxon>Rhodanobacteraceae</taxon>
        <taxon>Dyella</taxon>
    </lineage>
</organism>
<gene>
    <name evidence="3" type="ORF">ISS99_08340</name>
</gene>
<sequence>MHVLSKALAIFAATFILGCSAAAPPTALLTVGSAHVSAQLNHVSHHQDSLFIHGELTLSDASRKLKSANLNCFALTLDGTTSEGISADSIASILIDAYHADANGQIKAPVYWVFPAGKFADSPNLSTATLRLKPGQQACFNY</sequence>
<dbReference type="RefSeq" id="WP_204631148.1">
    <property type="nucleotide sequence ID" value="NZ_BSOC01000003.1"/>
</dbReference>
<dbReference type="PROSITE" id="PS51257">
    <property type="entry name" value="PROKAR_LIPOPROTEIN"/>
    <property type="match status" value="1"/>
</dbReference>
<evidence type="ECO:0000259" key="2">
    <source>
        <dbReference type="PROSITE" id="PS50803"/>
    </source>
</evidence>
<keyword evidence="1" id="KW-0732">Signal</keyword>
<proteinExistence type="predicted"/>
<dbReference type="PROSITE" id="PS50803">
    <property type="entry name" value="OAR"/>
    <property type="match status" value="1"/>
</dbReference>
<keyword evidence="4" id="KW-1185">Reference proteome</keyword>
<protein>
    <recommendedName>
        <fullName evidence="2">OAR domain-containing protein</fullName>
    </recommendedName>
</protein>
<accession>A0ABS2KEQ4</accession>
<reference evidence="3" key="1">
    <citation type="submission" date="2020-10" db="EMBL/GenBank/DDBJ databases">
        <title>Phylogeny of dyella-like bacteria.</title>
        <authorList>
            <person name="Fu J."/>
        </authorList>
    </citation>
    <scope>NUCLEOTIDE SEQUENCE</scope>
    <source>
        <strain evidence="3">DHON07</strain>
    </source>
</reference>
<dbReference type="InterPro" id="IPR003654">
    <property type="entry name" value="OAR_dom"/>
</dbReference>
<evidence type="ECO:0000313" key="3">
    <source>
        <dbReference type="EMBL" id="MBM7129530.1"/>
    </source>
</evidence>
<dbReference type="EMBL" id="JADIKF010000038">
    <property type="protein sequence ID" value="MBM7129530.1"/>
    <property type="molecule type" value="Genomic_DNA"/>
</dbReference>
<comment type="caution">
    <text evidence="3">The sequence shown here is derived from an EMBL/GenBank/DDBJ whole genome shotgun (WGS) entry which is preliminary data.</text>
</comment>
<feature type="domain" description="OAR" evidence="2">
    <location>
        <begin position="125"/>
        <end position="138"/>
    </location>
</feature>